<feature type="transmembrane region" description="Helical" evidence="8">
    <location>
        <begin position="81"/>
        <end position="100"/>
    </location>
</feature>
<dbReference type="Proteomes" id="UP000182692">
    <property type="component" value="Unassembled WGS sequence"/>
</dbReference>
<sequence length="291" mass="32086">MGYLSFITLLWAFSFSLIGVYLAGQVDGYFSVVSRVALAALVFLPFLRLQGIPKPLMLKLMVIGAIQLGLMYCFYYQSFLYLSVPEVLLFTVFTPVYVTLTYDIMHRRFSPWYLMTALLAVLGAVVIKFASVNPNFMLGFLVVQGANLCFAIGQVSYKVVMERSQVDVPQHTIFGLFYLGALCIAVPAFLLLGNTEKLPTHTHQWLILAYLGTVASGLGYFLWNKGATMVNAGALAVMNNVLVPAGIVVNVLIWNRDADLVTLAIGGAVILLSLWINETWVKKKIMATSAT</sequence>
<feature type="transmembrane region" description="Helical" evidence="8">
    <location>
        <begin position="112"/>
        <end position="130"/>
    </location>
</feature>
<keyword evidence="4 8" id="KW-0812">Transmembrane</keyword>
<keyword evidence="5" id="KW-0677">Repeat</keyword>
<feature type="transmembrane region" description="Helical" evidence="8">
    <location>
        <begin position="172"/>
        <end position="193"/>
    </location>
</feature>
<organism evidence="10 11">
    <name type="scientific">Enterovibrio norvegicus DSM 15893</name>
    <dbReference type="NCBI Taxonomy" id="1121869"/>
    <lineage>
        <taxon>Bacteria</taxon>
        <taxon>Pseudomonadati</taxon>
        <taxon>Pseudomonadota</taxon>
        <taxon>Gammaproteobacteria</taxon>
        <taxon>Vibrionales</taxon>
        <taxon>Vibrionaceae</taxon>
        <taxon>Enterovibrio</taxon>
    </lineage>
</organism>
<dbReference type="SUPFAM" id="SSF103481">
    <property type="entry name" value="Multidrug resistance efflux transporter EmrE"/>
    <property type="match status" value="2"/>
</dbReference>
<keyword evidence="2" id="KW-0813">Transport</keyword>
<keyword evidence="7 8" id="KW-0472">Membrane</keyword>
<evidence type="ECO:0000256" key="2">
    <source>
        <dbReference type="ARBA" id="ARBA00022448"/>
    </source>
</evidence>
<feature type="transmembrane region" description="Helical" evidence="8">
    <location>
        <begin position="235"/>
        <end position="254"/>
    </location>
</feature>
<evidence type="ECO:0000256" key="3">
    <source>
        <dbReference type="ARBA" id="ARBA00022475"/>
    </source>
</evidence>
<evidence type="ECO:0000256" key="6">
    <source>
        <dbReference type="ARBA" id="ARBA00022989"/>
    </source>
</evidence>
<evidence type="ECO:0000256" key="7">
    <source>
        <dbReference type="ARBA" id="ARBA00023136"/>
    </source>
</evidence>
<dbReference type="NCBIfam" id="TIGR00950">
    <property type="entry name" value="2A78"/>
    <property type="match status" value="1"/>
</dbReference>
<evidence type="ECO:0000313" key="11">
    <source>
        <dbReference type="Proteomes" id="UP000182692"/>
    </source>
</evidence>
<feature type="transmembrane region" description="Helical" evidence="8">
    <location>
        <begin position="205"/>
        <end position="223"/>
    </location>
</feature>
<accession>A0A1I5UT13</accession>
<dbReference type="PANTHER" id="PTHR22911">
    <property type="entry name" value="ACYL-MALONYL CONDENSING ENZYME-RELATED"/>
    <property type="match status" value="1"/>
</dbReference>
<feature type="transmembrane region" description="Helical" evidence="8">
    <location>
        <begin position="136"/>
        <end position="160"/>
    </location>
</feature>
<dbReference type="GO" id="GO:0005886">
    <property type="term" value="C:plasma membrane"/>
    <property type="evidence" value="ECO:0007669"/>
    <property type="project" value="UniProtKB-SubCell"/>
</dbReference>
<evidence type="ECO:0000259" key="9">
    <source>
        <dbReference type="Pfam" id="PF00892"/>
    </source>
</evidence>
<feature type="transmembrane region" description="Helical" evidence="8">
    <location>
        <begin position="260"/>
        <end position="276"/>
    </location>
</feature>
<dbReference type="PANTHER" id="PTHR22911:SF130">
    <property type="entry name" value="BIOTIN TRANSPORTER"/>
    <property type="match status" value="1"/>
</dbReference>
<dbReference type="GeneID" id="35874008"/>
<feature type="domain" description="EamA" evidence="9">
    <location>
        <begin position="7"/>
        <end position="127"/>
    </location>
</feature>
<proteinExistence type="predicted"/>
<feature type="domain" description="EamA" evidence="9">
    <location>
        <begin position="138"/>
        <end position="276"/>
    </location>
</feature>
<keyword evidence="3" id="KW-1003">Cell membrane</keyword>
<evidence type="ECO:0000256" key="1">
    <source>
        <dbReference type="ARBA" id="ARBA00004651"/>
    </source>
</evidence>
<dbReference type="RefSeq" id="WP_074928121.1">
    <property type="nucleotide sequence ID" value="NZ_FOWR01000033.1"/>
</dbReference>
<name>A0A1I5UT13_9GAMM</name>
<reference evidence="10 11" key="1">
    <citation type="submission" date="2016-10" db="EMBL/GenBank/DDBJ databases">
        <authorList>
            <person name="de Groot N.N."/>
        </authorList>
    </citation>
    <scope>NUCLEOTIDE SEQUENCE [LARGE SCALE GENOMIC DNA]</scope>
    <source>
        <strain evidence="10 11">DSM 15893</strain>
    </source>
</reference>
<dbReference type="AlphaFoldDB" id="A0A1I5UT13"/>
<evidence type="ECO:0000256" key="5">
    <source>
        <dbReference type="ARBA" id="ARBA00022737"/>
    </source>
</evidence>
<protein>
    <submittedName>
        <fullName evidence="10">Carboxylate/amino acid/amine transporter</fullName>
    </submittedName>
</protein>
<keyword evidence="6 8" id="KW-1133">Transmembrane helix</keyword>
<dbReference type="InterPro" id="IPR037185">
    <property type="entry name" value="EmrE-like"/>
</dbReference>
<evidence type="ECO:0000313" key="10">
    <source>
        <dbReference type="EMBL" id="SFP98369.1"/>
    </source>
</evidence>
<gene>
    <name evidence="10" type="ORF">SAMN03084138_03728</name>
</gene>
<feature type="transmembrane region" description="Helical" evidence="8">
    <location>
        <begin position="56"/>
        <end position="75"/>
    </location>
</feature>
<dbReference type="InterPro" id="IPR004779">
    <property type="entry name" value="CO/AA/NH_transpt"/>
</dbReference>
<dbReference type="EMBL" id="FOWR01000033">
    <property type="protein sequence ID" value="SFP98369.1"/>
    <property type="molecule type" value="Genomic_DNA"/>
</dbReference>
<dbReference type="OrthoDB" id="1412048at2"/>
<dbReference type="Pfam" id="PF00892">
    <property type="entry name" value="EamA"/>
    <property type="match status" value="2"/>
</dbReference>
<evidence type="ECO:0000256" key="8">
    <source>
        <dbReference type="SAM" id="Phobius"/>
    </source>
</evidence>
<evidence type="ECO:0000256" key="4">
    <source>
        <dbReference type="ARBA" id="ARBA00022692"/>
    </source>
</evidence>
<feature type="transmembrane region" description="Helical" evidence="8">
    <location>
        <begin position="29"/>
        <end position="49"/>
    </location>
</feature>
<dbReference type="InterPro" id="IPR000620">
    <property type="entry name" value="EamA_dom"/>
</dbReference>
<comment type="subcellular location">
    <subcellularLocation>
        <location evidence="1">Cell membrane</location>
        <topology evidence="1">Multi-pass membrane protein</topology>
    </subcellularLocation>
</comment>